<dbReference type="InterPro" id="IPR047213">
    <property type="entry name" value="TPP_PYR_PDC_IPDC-like"/>
</dbReference>
<keyword evidence="3 8" id="KW-0479">Metal-binding</keyword>
<sequence>MSQVSIGQYILNRLKEINIDTIFGVPGDFNMPLLDLIEDDVALTWGNNANELNSAYAADGYARVRGAGAVVTAFGVGELSAINGIAGSYSEMLPVIHIVGTPRTTTQEKGSLMHHSLGNGDFRVFEKMSAMVTVASASLTLANAISEIDRVIQTAVINKRPGYISLPFNLINTMVELPSVLPLIVSPPKSPEQVKNIAIKEILRVIQESQNPVIIVDGCILRHRLTAEANEFVEIAGLPTFSAPMGKGAIDESLPNYRGVYAGAISFEEVSEEIKNADLLIEIGSIKSDFNTGNFTYGLEKIKTISLNSSNTIIFHAEYSGVRMQDVLPLLTAALSENKISLDYKPRVRSAPIDNETVEITHNYLWNKVPEYIAENGIIVSETGTSEFGIFNMESPKGATFIGQILWGSIGYSVGAAVGAAMADRSRKVYLFVGDGSFQLTAQEISVFIRQGLTPVIFLLNNDGYLMEKLIHGPERSYNNFQMWKYSQTLDYFGGNLEVNKTEGKNPSPIGIEAKVSTRQEFENAMEKVSEEPDKIHFLEVIMPAFDSPRELLLLCDLSENR</sequence>
<feature type="domain" description="Thiamine pyrophosphate enzyme TPP-binding" evidence="11">
    <location>
        <begin position="394"/>
        <end position="530"/>
    </location>
</feature>
<feature type="binding site" evidence="8">
    <location>
        <position position="464"/>
    </location>
    <ligand>
        <name>Mg(2+)</name>
        <dbReference type="ChEBI" id="CHEBI:18420"/>
    </ligand>
</feature>
<feature type="domain" description="Thiamine pyrophosphate enzyme central" evidence="10">
    <location>
        <begin position="199"/>
        <end position="309"/>
    </location>
</feature>
<dbReference type="FunFam" id="3.40.50.970:FF:000024">
    <property type="entry name" value="Pyruvate decarboxylase isozyme"/>
    <property type="match status" value="1"/>
</dbReference>
<dbReference type="EMBL" id="JAEPRE010000027">
    <property type="protein sequence ID" value="KAG2235788.1"/>
    <property type="molecule type" value="Genomic_DNA"/>
</dbReference>
<dbReference type="InterPro" id="IPR011766">
    <property type="entry name" value="TPP_enzyme_TPP-bd"/>
</dbReference>
<accession>A0A8H7SWN8</accession>
<evidence type="ECO:0000259" key="11">
    <source>
        <dbReference type="Pfam" id="PF02775"/>
    </source>
</evidence>
<reference evidence="13" key="1">
    <citation type="submission" date="2021-01" db="EMBL/GenBank/DDBJ databases">
        <title>Metabolic potential, ecology and presence of endohyphal bacteria is reflected in genomic diversity of Mucoromycotina.</title>
        <authorList>
            <person name="Muszewska A."/>
            <person name="Okrasinska A."/>
            <person name="Steczkiewicz K."/>
            <person name="Drgas O."/>
            <person name="Orlowska M."/>
            <person name="Perlinska-Lenart U."/>
            <person name="Aleksandrzak-Piekarczyk T."/>
            <person name="Szatraj K."/>
            <person name="Zielenkiewicz U."/>
            <person name="Pilsyk S."/>
            <person name="Malc E."/>
            <person name="Mieczkowski P."/>
            <person name="Kruszewska J.S."/>
            <person name="Biernat P."/>
            <person name="Pawlowska J."/>
        </authorList>
    </citation>
    <scope>NUCLEOTIDE SEQUENCE</scope>
    <source>
        <strain evidence="13">WA0000018081</strain>
    </source>
</reference>
<keyword evidence="5 8" id="KW-0460">Magnesium</keyword>
<comment type="cofactor">
    <cofactor evidence="8">
        <name>Mg(2+)</name>
        <dbReference type="ChEBI" id="CHEBI:18420"/>
    </cofactor>
    <text evidence="8">Binds 1 Mg(2+) per subunit.</text>
</comment>
<dbReference type="InterPro" id="IPR012110">
    <property type="entry name" value="PDC/IPDC-like"/>
</dbReference>
<dbReference type="Pfam" id="PF02775">
    <property type="entry name" value="TPP_enzyme_C"/>
    <property type="match status" value="1"/>
</dbReference>
<dbReference type="Pfam" id="PF00205">
    <property type="entry name" value="TPP_enzyme_M"/>
    <property type="match status" value="1"/>
</dbReference>
<dbReference type="Gene3D" id="3.40.50.970">
    <property type="match status" value="2"/>
</dbReference>
<evidence type="ECO:0000256" key="4">
    <source>
        <dbReference type="ARBA" id="ARBA00022793"/>
    </source>
</evidence>
<gene>
    <name evidence="13" type="ORF">INT48_001014</name>
</gene>
<feature type="binding site" evidence="8">
    <location>
        <position position="435"/>
    </location>
    <ligand>
        <name>Mg(2+)</name>
        <dbReference type="ChEBI" id="CHEBI:18420"/>
    </ligand>
</feature>
<evidence type="ECO:0000256" key="5">
    <source>
        <dbReference type="ARBA" id="ARBA00022842"/>
    </source>
</evidence>
<evidence type="ECO:0000313" key="14">
    <source>
        <dbReference type="Proteomes" id="UP000613177"/>
    </source>
</evidence>
<dbReference type="GO" id="GO:0005829">
    <property type="term" value="C:cytosol"/>
    <property type="evidence" value="ECO:0007669"/>
    <property type="project" value="TreeGrafter"/>
</dbReference>
<keyword evidence="4" id="KW-0210">Decarboxylase</keyword>
<comment type="similarity">
    <text evidence="2 9">Belongs to the TPP enzyme family.</text>
</comment>
<keyword evidence="7" id="KW-0456">Lyase</keyword>
<comment type="caution">
    <text evidence="13">The sequence shown here is derived from an EMBL/GenBank/DDBJ whole genome shotgun (WGS) entry which is preliminary data.</text>
</comment>
<dbReference type="PANTHER" id="PTHR43452">
    <property type="entry name" value="PYRUVATE DECARBOXYLASE"/>
    <property type="match status" value="1"/>
</dbReference>
<proteinExistence type="inferred from homology"/>
<dbReference type="GO" id="GO:0000949">
    <property type="term" value="P:aromatic amino acid family catabolic process to alcohol via Ehrlich pathway"/>
    <property type="evidence" value="ECO:0007669"/>
    <property type="project" value="TreeGrafter"/>
</dbReference>
<dbReference type="FunFam" id="3.40.50.970:FF:000019">
    <property type="entry name" value="Pyruvate decarboxylase isozyme"/>
    <property type="match status" value="1"/>
</dbReference>
<dbReference type="GO" id="GO:0030976">
    <property type="term" value="F:thiamine pyrophosphate binding"/>
    <property type="evidence" value="ECO:0007669"/>
    <property type="project" value="InterPro"/>
</dbReference>
<dbReference type="CDD" id="cd02005">
    <property type="entry name" value="TPP_PDC_IPDC"/>
    <property type="match status" value="1"/>
</dbReference>
<evidence type="ECO:0000256" key="9">
    <source>
        <dbReference type="RuleBase" id="RU362132"/>
    </source>
</evidence>
<dbReference type="InterPro" id="IPR029061">
    <property type="entry name" value="THDP-binding"/>
</dbReference>
<protein>
    <recommendedName>
        <fullName evidence="15">Pyruvate decarboxylase</fullName>
    </recommendedName>
</protein>
<dbReference type="SUPFAM" id="SSF52467">
    <property type="entry name" value="DHS-like NAD/FAD-binding domain"/>
    <property type="match status" value="1"/>
</dbReference>
<evidence type="ECO:0000256" key="6">
    <source>
        <dbReference type="ARBA" id="ARBA00023052"/>
    </source>
</evidence>
<keyword evidence="14" id="KW-1185">Reference proteome</keyword>
<dbReference type="Proteomes" id="UP000613177">
    <property type="component" value="Unassembled WGS sequence"/>
</dbReference>
<dbReference type="InterPro" id="IPR012001">
    <property type="entry name" value="Thiamin_PyroP_enz_TPP-bd_dom"/>
</dbReference>
<dbReference type="CDD" id="cd07038">
    <property type="entry name" value="TPP_PYR_PDC_IPDC_like"/>
    <property type="match status" value="1"/>
</dbReference>
<dbReference type="InterPro" id="IPR029035">
    <property type="entry name" value="DHS-like_NAD/FAD-binding_dom"/>
</dbReference>
<dbReference type="InterPro" id="IPR012000">
    <property type="entry name" value="Thiamin_PyroP_enz_cen_dom"/>
</dbReference>
<dbReference type="SUPFAM" id="SSF52518">
    <property type="entry name" value="Thiamin diphosphate-binding fold (THDP-binding)"/>
    <property type="match status" value="2"/>
</dbReference>
<dbReference type="PIRSF" id="PIRSF036565">
    <property type="entry name" value="Pyruvt_ip_decrb"/>
    <property type="match status" value="1"/>
</dbReference>
<evidence type="ECO:0000256" key="8">
    <source>
        <dbReference type="PIRSR" id="PIRSR036565-2"/>
    </source>
</evidence>
<dbReference type="Pfam" id="PF02776">
    <property type="entry name" value="TPP_enzyme_N"/>
    <property type="match status" value="1"/>
</dbReference>
<evidence type="ECO:0000256" key="1">
    <source>
        <dbReference type="ARBA" id="ARBA00001964"/>
    </source>
</evidence>
<feature type="domain" description="Thiamine pyrophosphate enzyme N-terminal TPP-binding" evidence="12">
    <location>
        <begin position="6"/>
        <end position="113"/>
    </location>
</feature>
<comment type="cofactor">
    <cofactor evidence="1">
        <name>thiamine diphosphate</name>
        <dbReference type="ChEBI" id="CHEBI:58937"/>
    </cofactor>
</comment>
<dbReference type="GO" id="GO:0004737">
    <property type="term" value="F:pyruvate decarboxylase activity"/>
    <property type="evidence" value="ECO:0007669"/>
    <property type="project" value="TreeGrafter"/>
</dbReference>
<dbReference type="GO" id="GO:0000287">
    <property type="term" value="F:magnesium ion binding"/>
    <property type="evidence" value="ECO:0007669"/>
    <property type="project" value="InterPro"/>
</dbReference>
<keyword evidence="6 9" id="KW-0786">Thiamine pyrophosphate</keyword>
<evidence type="ECO:0000313" key="13">
    <source>
        <dbReference type="EMBL" id="KAG2235788.1"/>
    </source>
</evidence>
<dbReference type="Gene3D" id="3.40.50.1220">
    <property type="entry name" value="TPP-binding domain"/>
    <property type="match status" value="1"/>
</dbReference>
<evidence type="ECO:0000259" key="10">
    <source>
        <dbReference type="Pfam" id="PF00205"/>
    </source>
</evidence>
<evidence type="ECO:0000256" key="2">
    <source>
        <dbReference type="ARBA" id="ARBA00007812"/>
    </source>
</evidence>
<dbReference type="GO" id="GO:0005634">
    <property type="term" value="C:nucleus"/>
    <property type="evidence" value="ECO:0007669"/>
    <property type="project" value="TreeGrafter"/>
</dbReference>
<feature type="binding site" evidence="8">
    <location>
        <position position="462"/>
    </location>
    <ligand>
        <name>Mg(2+)</name>
        <dbReference type="ChEBI" id="CHEBI:18420"/>
    </ligand>
</feature>
<dbReference type="InterPro" id="IPR047214">
    <property type="entry name" value="TPP_PDC_IPDC"/>
</dbReference>
<dbReference type="PANTHER" id="PTHR43452:SF30">
    <property type="entry name" value="PYRUVATE DECARBOXYLASE ISOZYME 1-RELATED"/>
    <property type="match status" value="1"/>
</dbReference>
<evidence type="ECO:0000256" key="7">
    <source>
        <dbReference type="ARBA" id="ARBA00023239"/>
    </source>
</evidence>
<evidence type="ECO:0000259" key="12">
    <source>
        <dbReference type="Pfam" id="PF02776"/>
    </source>
</evidence>
<evidence type="ECO:0000256" key="3">
    <source>
        <dbReference type="ARBA" id="ARBA00022723"/>
    </source>
</evidence>
<name>A0A8H7SWN8_9FUNG</name>
<organism evidence="13 14">
    <name type="scientific">Thamnidium elegans</name>
    <dbReference type="NCBI Taxonomy" id="101142"/>
    <lineage>
        <taxon>Eukaryota</taxon>
        <taxon>Fungi</taxon>
        <taxon>Fungi incertae sedis</taxon>
        <taxon>Mucoromycota</taxon>
        <taxon>Mucoromycotina</taxon>
        <taxon>Mucoromycetes</taxon>
        <taxon>Mucorales</taxon>
        <taxon>Mucorineae</taxon>
        <taxon>Mucoraceae</taxon>
        <taxon>Thamnidium</taxon>
    </lineage>
</organism>
<evidence type="ECO:0008006" key="15">
    <source>
        <dbReference type="Google" id="ProtNLM"/>
    </source>
</evidence>
<dbReference type="AlphaFoldDB" id="A0A8H7SWN8"/>